<dbReference type="Proteomes" id="UP000571950">
    <property type="component" value="Unassembled WGS sequence"/>
</dbReference>
<dbReference type="InterPro" id="IPR000792">
    <property type="entry name" value="Tscrpt_reg_LuxR_C"/>
</dbReference>
<keyword evidence="4" id="KW-1185">Reference proteome</keyword>
<evidence type="ECO:0000313" key="3">
    <source>
        <dbReference type="EMBL" id="MBB3925673.1"/>
    </source>
</evidence>
<evidence type="ECO:0000259" key="2">
    <source>
        <dbReference type="SMART" id="SM00421"/>
    </source>
</evidence>
<dbReference type="InterPro" id="IPR000014">
    <property type="entry name" value="PAS"/>
</dbReference>
<dbReference type="GO" id="GO:0006355">
    <property type="term" value="P:regulation of DNA-templated transcription"/>
    <property type="evidence" value="ECO:0007669"/>
    <property type="project" value="InterPro"/>
</dbReference>
<dbReference type="InterPro" id="IPR013656">
    <property type="entry name" value="PAS_4"/>
</dbReference>
<dbReference type="SMART" id="SM00091">
    <property type="entry name" value="PAS"/>
    <property type="match status" value="1"/>
</dbReference>
<reference evidence="3 4" key="1">
    <citation type="submission" date="2020-08" db="EMBL/GenBank/DDBJ databases">
        <title>Genomic Encyclopedia of Type Strains, Phase IV (KMG-IV): sequencing the most valuable type-strain genomes for metagenomic binning, comparative biology and taxonomic classification.</title>
        <authorList>
            <person name="Goeker M."/>
        </authorList>
    </citation>
    <scope>NUCLEOTIDE SEQUENCE [LARGE SCALE GENOMIC DNA]</scope>
    <source>
        <strain evidence="3 4">DSM 26189</strain>
    </source>
</reference>
<gene>
    <name evidence="3" type="ORF">GGR43_001388</name>
</gene>
<keyword evidence="3" id="KW-0238">DNA-binding</keyword>
<dbReference type="Gene3D" id="1.10.10.10">
    <property type="entry name" value="Winged helix-like DNA-binding domain superfamily/Winged helix DNA-binding domain"/>
    <property type="match status" value="1"/>
</dbReference>
<feature type="domain" description="HTH luxR-type" evidence="2">
    <location>
        <begin position="311"/>
        <end position="368"/>
    </location>
</feature>
<dbReference type="Gene3D" id="3.30.450.20">
    <property type="entry name" value="PAS domain"/>
    <property type="match status" value="1"/>
</dbReference>
<name>A0A7W6BN63_9SPHN</name>
<accession>A0A7W6BN63</accession>
<evidence type="ECO:0000259" key="1">
    <source>
        <dbReference type="SMART" id="SM00091"/>
    </source>
</evidence>
<dbReference type="EMBL" id="JACIDT010000004">
    <property type="protein sequence ID" value="MBB3925673.1"/>
    <property type="molecule type" value="Genomic_DNA"/>
</dbReference>
<comment type="caution">
    <text evidence="3">The sequence shown here is derived from an EMBL/GenBank/DDBJ whole genome shotgun (WGS) entry which is preliminary data.</text>
</comment>
<dbReference type="InterPro" id="IPR036388">
    <property type="entry name" value="WH-like_DNA-bd_sf"/>
</dbReference>
<dbReference type="SUPFAM" id="SSF55785">
    <property type="entry name" value="PYP-like sensor domain (PAS domain)"/>
    <property type="match status" value="1"/>
</dbReference>
<dbReference type="SUPFAM" id="SSF46894">
    <property type="entry name" value="C-terminal effector domain of the bipartite response regulators"/>
    <property type="match status" value="1"/>
</dbReference>
<proteinExistence type="predicted"/>
<dbReference type="InterPro" id="IPR035965">
    <property type="entry name" value="PAS-like_dom_sf"/>
</dbReference>
<feature type="domain" description="PAS" evidence="1">
    <location>
        <begin position="182"/>
        <end position="248"/>
    </location>
</feature>
<dbReference type="GO" id="GO:0003677">
    <property type="term" value="F:DNA binding"/>
    <property type="evidence" value="ECO:0007669"/>
    <property type="project" value="UniProtKB-KW"/>
</dbReference>
<dbReference type="RefSeq" id="WP_188071237.1">
    <property type="nucleotide sequence ID" value="NZ_BSPS01000047.1"/>
</dbReference>
<dbReference type="InterPro" id="IPR016032">
    <property type="entry name" value="Sig_transdc_resp-reg_C-effctor"/>
</dbReference>
<dbReference type="CDD" id="cd00130">
    <property type="entry name" value="PAS"/>
    <property type="match status" value="1"/>
</dbReference>
<organism evidence="3 4">
    <name type="scientific">Sphingobium jiangsuense</name>
    <dbReference type="NCBI Taxonomy" id="870476"/>
    <lineage>
        <taxon>Bacteria</taxon>
        <taxon>Pseudomonadati</taxon>
        <taxon>Pseudomonadota</taxon>
        <taxon>Alphaproteobacteria</taxon>
        <taxon>Sphingomonadales</taxon>
        <taxon>Sphingomonadaceae</taxon>
        <taxon>Sphingobium</taxon>
    </lineage>
</organism>
<dbReference type="SMART" id="SM00421">
    <property type="entry name" value="HTH_LUXR"/>
    <property type="match status" value="1"/>
</dbReference>
<dbReference type="AlphaFoldDB" id="A0A7W6BN63"/>
<dbReference type="Pfam" id="PF08448">
    <property type="entry name" value="PAS_4"/>
    <property type="match status" value="1"/>
</dbReference>
<sequence length="384" mass="42352">MMALDDAILPEIYATAEDEGRWVPVLDQIGRRLGAGNAVVQILEEGPRQYHCRWQMRDTFSQMQADRHDTFLNNADNPRLGKDLLERADSAMIVRDTDYRLRSHSRFSDLQQKLKLAGLGQAICAVLPLSRHHHFSLILHRKEGDDRDFGEEEEALLRALLPHVQQAARLFMKISGFAASNRMLHDAIDQLRTGVAFCNRDLRVHWMNEAARAMIGRSVHVTLAGGQLRCVRAEDGAELRELVREALAGGPSGQWLTVVGRREDNPLQVMAVPGQFAPPAGVPETPGAMLALLMSEPSRAPDFSAGDIAALFDLSPAEARLAAAIAQGLSLADYSRQRGVSIGTARIQMKQVLAKMQADRQANMVRQLCGSISAQTLMRTPLTG</sequence>
<protein>
    <submittedName>
        <fullName evidence="3">DNA-binding CsgD family transcriptional regulator/PAS domain-containing protein</fullName>
    </submittedName>
</protein>
<evidence type="ECO:0000313" key="4">
    <source>
        <dbReference type="Proteomes" id="UP000571950"/>
    </source>
</evidence>